<organism evidence="2 3">
    <name type="scientific">Ectocarpus siliculosus</name>
    <name type="common">Brown alga</name>
    <name type="synonym">Conferva siliculosa</name>
    <dbReference type="NCBI Taxonomy" id="2880"/>
    <lineage>
        <taxon>Eukaryota</taxon>
        <taxon>Sar</taxon>
        <taxon>Stramenopiles</taxon>
        <taxon>Ochrophyta</taxon>
        <taxon>PX clade</taxon>
        <taxon>Phaeophyceae</taxon>
        <taxon>Ectocarpales</taxon>
        <taxon>Ectocarpaceae</taxon>
        <taxon>Ectocarpus</taxon>
    </lineage>
</organism>
<name>D7FKJ1_ECTSI</name>
<dbReference type="Proteomes" id="UP000002630">
    <property type="component" value="Linkage Group LG26"/>
</dbReference>
<evidence type="ECO:0000313" key="3">
    <source>
        <dbReference type="Proteomes" id="UP000002630"/>
    </source>
</evidence>
<keyword evidence="3" id="KW-1185">Reference proteome</keyword>
<evidence type="ECO:0000256" key="1">
    <source>
        <dbReference type="SAM" id="MobiDB-lite"/>
    </source>
</evidence>
<dbReference type="EMBL" id="FN648026">
    <property type="protein sequence ID" value="CBJ29393.1"/>
    <property type="molecule type" value="Genomic_DNA"/>
</dbReference>
<evidence type="ECO:0000313" key="2">
    <source>
        <dbReference type="EMBL" id="CBJ29393.1"/>
    </source>
</evidence>
<feature type="region of interest" description="Disordered" evidence="1">
    <location>
        <begin position="856"/>
        <end position="879"/>
    </location>
</feature>
<feature type="region of interest" description="Disordered" evidence="1">
    <location>
        <begin position="118"/>
        <end position="159"/>
    </location>
</feature>
<protein>
    <submittedName>
        <fullName evidence="2">Uncharacterized protein</fullName>
    </submittedName>
</protein>
<accession>D7FKJ1</accession>
<proteinExistence type="predicted"/>
<gene>
    <name evidence="2" type="ORF">Esi_0144_0064</name>
</gene>
<feature type="compositionally biased region" description="Polar residues" evidence="1">
    <location>
        <begin position="131"/>
        <end position="142"/>
    </location>
</feature>
<dbReference type="InParanoid" id="D7FKJ1"/>
<dbReference type="OrthoDB" id="10323009at2759"/>
<sequence>MDQRLAEEDSVWDDDVAEEGTVIVGIGDEATPADHDTVSCERGGQRSAIEVFCNELFGVDSAFDFATPHGAREGSMAVSRQRGAKNPTLMPGFAGFTSVYPRLRQALVQGWRRAATTGERVESACQEKQGDASSRQADSGQMSDDPPQAVGNPVPPTPSEVLTASSVRMMLSMASALRTTNPEALQVICSTLFDLLLETPPLVLAPLRQSPSSVEATTFRKVGEFCAELLGSANHAEHQPALRLYLALAVSKGEVSGLLEVVNCFLDRARLDAKDGGTPALLHFPGGAPPSSTVAANDTAKPERGQCRDRDAGVSAVLERLANQRVHVDPPFPSSRDDGPFGWKEVLRNLVDDSERALKGSASRYCIPPLRETAVFVLAHLDRLGAHYYLGCKGERAQAGEVGSPIPSLQKRGLDVPFCFDLAPETFRHLVDLVERSSGSIEKAVHGEDDDREENTIAVSDGYLELYVLSASLRLLNVNIGTLLGSGLGVEEFGGEGLRRSLLRCLLGLVRHCKPRWTRADFSSRPKSIPHTAGQVGRGKVAEEALRLLVDGMDLFYPSQGLQASLLSSYLRAFGTSSESHSTASHALVLELLCRTSAPEWLRSFLPERRHPTPPSGTSACGELLLGPGLESCEESPRSHETLDSFAKVLLESSSAHAVKEVRHAAGMMSVGCDSAPGAERVLMSDKLRESSKEVGQAVLRALDAVLNLRCVDAFQATKEGRVEDVDSTADIRKFLLLVLQASSNVLAAAIEARCCATAADVFERVVEAVCNGLVGTLLPSCLASALALPVDATDLLREPLQQHLVQLTRKLRLLTIAGCAPHGSAQRSPSVRLKDEIRTLQADFGVEALGQESLGSESGVGATTEHRPTKASLASQGREKGNGVMWGCILSPVRRGVAYS</sequence>
<dbReference type="AlphaFoldDB" id="D7FKJ1"/>
<dbReference type="EMBL" id="FN649751">
    <property type="protein sequence ID" value="CBJ29393.1"/>
    <property type="molecule type" value="Genomic_DNA"/>
</dbReference>
<feature type="region of interest" description="Disordered" evidence="1">
    <location>
        <begin position="284"/>
        <end position="306"/>
    </location>
</feature>
<reference evidence="2 3" key="1">
    <citation type="journal article" date="2010" name="Nature">
        <title>The Ectocarpus genome and the independent evolution of multicellularity in brown algae.</title>
        <authorList>
            <person name="Cock J.M."/>
            <person name="Sterck L."/>
            <person name="Rouze P."/>
            <person name="Scornet D."/>
            <person name="Allen A.E."/>
            <person name="Amoutzias G."/>
            <person name="Anthouard V."/>
            <person name="Artiguenave F."/>
            <person name="Aury J.M."/>
            <person name="Badger J.H."/>
            <person name="Beszteri B."/>
            <person name="Billiau K."/>
            <person name="Bonnet E."/>
            <person name="Bothwell J.H."/>
            <person name="Bowler C."/>
            <person name="Boyen C."/>
            <person name="Brownlee C."/>
            <person name="Carrano C.J."/>
            <person name="Charrier B."/>
            <person name="Cho G.Y."/>
            <person name="Coelho S.M."/>
            <person name="Collen J."/>
            <person name="Corre E."/>
            <person name="Da Silva C."/>
            <person name="Delage L."/>
            <person name="Delaroque N."/>
            <person name="Dittami S.M."/>
            <person name="Doulbeau S."/>
            <person name="Elias M."/>
            <person name="Farnham G."/>
            <person name="Gachon C.M."/>
            <person name="Gschloessl B."/>
            <person name="Heesch S."/>
            <person name="Jabbari K."/>
            <person name="Jubin C."/>
            <person name="Kawai H."/>
            <person name="Kimura K."/>
            <person name="Kloareg B."/>
            <person name="Kupper F.C."/>
            <person name="Lang D."/>
            <person name="Le Bail A."/>
            <person name="Leblanc C."/>
            <person name="Lerouge P."/>
            <person name="Lohr M."/>
            <person name="Lopez P.J."/>
            <person name="Martens C."/>
            <person name="Maumus F."/>
            <person name="Michel G."/>
            <person name="Miranda-Saavedra D."/>
            <person name="Morales J."/>
            <person name="Moreau H."/>
            <person name="Motomura T."/>
            <person name="Nagasato C."/>
            <person name="Napoli C.A."/>
            <person name="Nelson D.R."/>
            <person name="Nyvall-Collen P."/>
            <person name="Peters A.F."/>
            <person name="Pommier C."/>
            <person name="Potin P."/>
            <person name="Poulain J."/>
            <person name="Quesneville H."/>
            <person name="Read B."/>
            <person name="Rensing S.A."/>
            <person name="Ritter A."/>
            <person name="Rousvoal S."/>
            <person name="Samanta M."/>
            <person name="Samson G."/>
            <person name="Schroeder D.C."/>
            <person name="Segurens B."/>
            <person name="Strittmatter M."/>
            <person name="Tonon T."/>
            <person name="Tregear J.W."/>
            <person name="Valentin K."/>
            <person name="von Dassow P."/>
            <person name="Yamagishi T."/>
            <person name="Van de Peer Y."/>
            <person name="Wincker P."/>
        </authorList>
    </citation>
    <scope>NUCLEOTIDE SEQUENCE [LARGE SCALE GENOMIC DNA]</scope>
    <source>
        <strain evidence="3">Ec32 / CCAP1310/4</strain>
    </source>
</reference>